<sequence length="323" mass="36196">MIPFKTRSDVGGVYALSWAFLNLWCNPPWYDLERVFLKVVADRARGITICCPYMPKADWFLLVPDLLLAQSTASFSSLTVHRYFHADFAHFPKAPDGKGLVLIAVCEAAGMVFVRPSSTKSGAQCIDFVCEQLFPWGVPTEFTPHFTGVDQHQGNGQAEVMVNILKAWVYKARIPTDQVCWVRLVHAFAQSYNALVSSVTDAAPYPKATGRPYSGPQLPMLEDRVLHLLESKAGEPEILALDLSEAFTAHAQEAQKAAADKLRLDVPPLREGQQVMSMAQFRRHTLRDQTTDKELTRHRAQLKKYFPRIVDGHSRCIRAVAVL</sequence>
<dbReference type="InterPro" id="IPR036397">
    <property type="entry name" value="RNaseH_sf"/>
</dbReference>
<evidence type="ECO:0000313" key="1">
    <source>
        <dbReference type="EMBL" id="KNC82564.1"/>
    </source>
</evidence>
<dbReference type="InterPro" id="IPR012337">
    <property type="entry name" value="RNaseH-like_sf"/>
</dbReference>
<dbReference type="Gene3D" id="3.30.420.10">
    <property type="entry name" value="Ribonuclease H-like superfamily/Ribonuclease H"/>
    <property type="match status" value="1"/>
</dbReference>
<dbReference type="GeneID" id="25905664"/>
<dbReference type="EMBL" id="KQ241915">
    <property type="protein sequence ID" value="KNC82564.1"/>
    <property type="molecule type" value="Genomic_DNA"/>
</dbReference>
<name>A0A0L0G177_9EUKA</name>
<proteinExistence type="predicted"/>
<dbReference type="RefSeq" id="XP_014156466.1">
    <property type="nucleotide sequence ID" value="XM_014300991.1"/>
</dbReference>
<accession>A0A0L0G177</accession>
<evidence type="ECO:0000313" key="2">
    <source>
        <dbReference type="Proteomes" id="UP000054560"/>
    </source>
</evidence>
<gene>
    <name evidence="1" type="ORF">SARC_05160</name>
</gene>
<dbReference type="SUPFAM" id="SSF53098">
    <property type="entry name" value="Ribonuclease H-like"/>
    <property type="match status" value="1"/>
</dbReference>
<dbReference type="AlphaFoldDB" id="A0A0L0G177"/>
<organism evidence="1 2">
    <name type="scientific">Sphaeroforma arctica JP610</name>
    <dbReference type="NCBI Taxonomy" id="667725"/>
    <lineage>
        <taxon>Eukaryota</taxon>
        <taxon>Ichthyosporea</taxon>
        <taxon>Ichthyophonida</taxon>
        <taxon>Sphaeroforma</taxon>
    </lineage>
</organism>
<protein>
    <recommendedName>
        <fullName evidence="3">Integrase catalytic domain-containing protein</fullName>
    </recommendedName>
</protein>
<dbReference type="GO" id="GO:0003676">
    <property type="term" value="F:nucleic acid binding"/>
    <property type="evidence" value="ECO:0007669"/>
    <property type="project" value="InterPro"/>
</dbReference>
<reference evidence="1 2" key="1">
    <citation type="submission" date="2011-02" db="EMBL/GenBank/DDBJ databases">
        <title>The Genome Sequence of Sphaeroforma arctica JP610.</title>
        <authorList>
            <consortium name="The Broad Institute Genome Sequencing Platform"/>
            <person name="Russ C."/>
            <person name="Cuomo C."/>
            <person name="Young S.K."/>
            <person name="Zeng Q."/>
            <person name="Gargeya S."/>
            <person name="Alvarado L."/>
            <person name="Berlin A."/>
            <person name="Chapman S.B."/>
            <person name="Chen Z."/>
            <person name="Freedman E."/>
            <person name="Gellesch M."/>
            <person name="Goldberg J."/>
            <person name="Griggs A."/>
            <person name="Gujja S."/>
            <person name="Heilman E."/>
            <person name="Heiman D."/>
            <person name="Howarth C."/>
            <person name="Mehta T."/>
            <person name="Neiman D."/>
            <person name="Pearson M."/>
            <person name="Roberts A."/>
            <person name="Saif S."/>
            <person name="Shea T."/>
            <person name="Shenoy N."/>
            <person name="Sisk P."/>
            <person name="Stolte C."/>
            <person name="Sykes S."/>
            <person name="White J."/>
            <person name="Yandava C."/>
            <person name="Burger G."/>
            <person name="Gray M.W."/>
            <person name="Holland P.W.H."/>
            <person name="King N."/>
            <person name="Lang F.B.F."/>
            <person name="Roger A.J."/>
            <person name="Ruiz-Trillo I."/>
            <person name="Haas B."/>
            <person name="Nusbaum C."/>
            <person name="Birren B."/>
        </authorList>
    </citation>
    <scope>NUCLEOTIDE SEQUENCE [LARGE SCALE GENOMIC DNA]</scope>
    <source>
        <strain evidence="1 2">JP610</strain>
    </source>
</reference>
<evidence type="ECO:0008006" key="3">
    <source>
        <dbReference type="Google" id="ProtNLM"/>
    </source>
</evidence>
<dbReference type="Proteomes" id="UP000054560">
    <property type="component" value="Unassembled WGS sequence"/>
</dbReference>
<keyword evidence="2" id="KW-1185">Reference proteome</keyword>